<dbReference type="NCBIfam" id="NF008334">
    <property type="entry name" value="PRK11119.1"/>
    <property type="match status" value="1"/>
</dbReference>
<sequence>MTTAPITFAETVQPGDGVSVSIAQPNDDTGWIMSAVYAQLLEELGYDVAEPVTLDVPVAYVSVSQGDMDLYPDGWFPLHNTYVDQPGFAATPTGYVVEKGALQGYLVDKASAEKFDIKTLDDFKRPEVREAFDRNGDGLADMTACPPGWGCELMIQFHMDAFDLREAINPIKAGYSASMADTIAAFEQGQPILFYTWTPNWTVDALKPGEDVVWIQTPEVALPEEQAHLAEFATVESVEGCVAEPCQLGWPVNDIRPVANDAFLEANPAVKVLLEEASIPLDFIFAQNAAMRNGEDSAEDLKRQASEWIEANRQTIDGWLDAARSAVE</sequence>
<accession>A0ABU4AMP2</accession>
<organism evidence="2 3">
    <name type="scientific">Nitratireductor aquimarinus</name>
    <dbReference type="NCBI Taxonomy" id="889300"/>
    <lineage>
        <taxon>Bacteria</taxon>
        <taxon>Pseudomonadati</taxon>
        <taxon>Pseudomonadota</taxon>
        <taxon>Alphaproteobacteria</taxon>
        <taxon>Hyphomicrobiales</taxon>
        <taxon>Phyllobacteriaceae</taxon>
        <taxon>Nitratireductor</taxon>
    </lineage>
</organism>
<evidence type="ECO:0000313" key="2">
    <source>
        <dbReference type="EMBL" id="MDV6227436.1"/>
    </source>
</evidence>
<dbReference type="Pfam" id="PF04069">
    <property type="entry name" value="OpuAC"/>
    <property type="match status" value="1"/>
</dbReference>
<evidence type="ECO:0000259" key="1">
    <source>
        <dbReference type="Pfam" id="PF04069"/>
    </source>
</evidence>
<comment type="caution">
    <text evidence="2">The sequence shown here is derived from an EMBL/GenBank/DDBJ whole genome shotgun (WGS) entry which is preliminary data.</text>
</comment>
<feature type="domain" description="ABC-type glycine betaine transport system substrate-binding" evidence="1">
    <location>
        <begin position="19"/>
        <end position="310"/>
    </location>
</feature>
<keyword evidence="3" id="KW-1185">Reference proteome</keyword>
<evidence type="ECO:0000313" key="3">
    <source>
        <dbReference type="Proteomes" id="UP001185659"/>
    </source>
</evidence>
<gene>
    <name evidence="2" type="primary">proX</name>
    <name evidence="2" type="ORF">R2G56_14145</name>
</gene>
<dbReference type="CDD" id="cd13638">
    <property type="entry name" value="PBP2_EcProx_like"/>
    <property type="match status" value="1"/>
</dbReference>
<dbReference type="Gene3D" id="3.40.190.100">
    <property type="entry name" value="Glycine betaine-binding periplasmic protein, domain 2"/>
    <property type="match status" value="1"/>
</dbReference>
<dbReference type="InterPro" id="IPR007210">
    <property type="entry name" value="ABC_Gly_betaine_transp_sub-bd"/>
</dbReference>
<dbReference type="Proteomes" id="UP001185659">
    <property type="component" value="Unassembled WGS sequence"/>
</dbReference>
<proteinExistence type="predicted"/>
<dbReference type="Gene3D" id="3.40.190.10">
    <property type="entry name" value="Periplasmic binding protein-like II"/>
    <property type="match status" value="1"/>
</dbReference>
<name>A0ABU4AMP2_9HYPH</name>
<reference evidence="2 3" key="1">
    <citation type="submission" date="2023-10" db="EMBL/GenBank/DDBJ databases">
        <authorList>
            <person name="Venkata Ramana C."/>
            <person name="Sasikala C."/>
            <person name="Dhurka M."/>
        </authorList>
    </citation>
    <scope>NUCLEOTIDE SEQUENCE [LARGE SCALE GENOMIC DNA]</scope>
    <source>
        <strain evidence="2 3">KCTC 32151</strain>
    </source>
</reference>
<dbReference type="SUPFAM" id="SSF53850">
    <property type="entry name" value="Periplasmic binding protein-like II"/>
    <property type="match status" value="1"/>
</dbReference>
<protein>
    <submittedName>
        <fullName evidence="2">Glycine betaine/L-proline ABC transporter substrate-binding protein ProX</fullName>
    </submittedName>
</protein>
<dbReference type="RefSeq" id="WP_317561703.1">
    <property type="nucleotide sequence ID" value="NZ_JAWLIP010000006.1"/>
</dbReference>
<dbReference type="EMBL" id="JAWLIP010000006">
    <property type="protein sequence ID" value="MDV6227436.1"/>
    <property type="molecule type" value="Genomic_DNA"/>
</dbReference>